<evidence type="ECO:0000313" key="10">
    <source>
        <dbReference type="Proteomes" id="UP000295097"/>
    </source>
</evidence>
<dbReference type="Pfam" id="PF20465">
    <property type="entry name" value="MmeI_hel"/>
    <property type="match status" value="1"/>
</dbReference>
<comment type="caution">
    <text evidence="9">The sequence shown here is derived from an EMBL/GenBank/DDBJ whole genome shotgun (WGS) entry which is preliminary data.</text>
</comment>
<evidence type="ECO:0000259" key="8">
    <source>
        <dbReference type="Pfam" id="PF20473"/>
    </source>
</evidence>
<evidence type="ECO:0000256" key="1">
    <source>
        <dbReference type="ARBA" id="ARBA00011900"/>
    </source>
</evidence>
<dbReference type="AlphaFoldDB" id="A0A4R3NWT1"/>
<name>A0A4R3NWT1_9HYPH</name>
<dbReference type="Proteomes" id="UP000295097">
    <property type="component" value="Unassembled WGS sequence"/>
</dbReference>
<sequence length="987" mass="109465">MIPHDFIKKWQGTKLKERAAAQEHFIDLCRLLGEPTPAETDPTGLDYGFEVGATKTTGGRGFADVFKRGCFGWEYKGTHANLDTAFAQIQRYAVALDNPPLLIVSDIGTTIRIHTNWTNSVSKTYEIPIAALEDADQRDLLKLAFTDPEALRPAKSRQELTEEVAGEFAALATSLREKGHAPEQVAHFINRLVFCMFAEDVDLLPSKLFTRMIERGLDDPSEFETFARSLFLAMKSGGLVGFERVAWFNGGLFNDDLAFSLTKDELKIVHRAAVQYWGDIDPSILGTLFERGLDPEKRSQLGAHYTDREKIMMIVGPTIIEPLAAEWSATRSVIEGLMKKAELADAAAKTTRGRSGSRKQGAATTAINAAQAALDAFLKRLSNFRVLDPACGSGNFLYVALRELKDLEHRAQVEAEALGLPRGFPQIGPEVVRGIEINPYAAELARVSVWIGEIQWMLKNGFAASSNPILKPLETIECRDALLSLSQDGEWSPAEWPEANAIIGNPPFLGSKFLRNGKPATRNRPAVAGLGDEYVDRLFRVFEGKNPGSADFVSYWFALALRATSSTPKPIIGFVATKSIAKGATNKALDALVSEGEMELFWAVANTEWVVAGAEVRVSLVCLRPRMTGLGASLPLLNFRPVSAVNTDLTHGLTLARAHTMPSNKRRCFQGVKQNGTFETPATKARSLLLEPRNPNGLDNSLVVKRFYGNDDVSGRDQDGWIIDFTEYPKEEDAALFEKPFKAVEHVRTERSNRTKGKATESDKLKSHWLMQRPRPDLRSEIANLSRVIGVPETSEHFIFRFLPATGIYSGSLFIFPREDFTFFGICQSTTHVLWARLAGNNLGSGNQDRYNKGWTFETFPFPEGLTPDIPASSYAEDPRATAIATAANRLNELRENWLNPPDLVRREPEVVEGFPERILPVDDKAAEILKKRTLTNLYNQRPAWLDHAHKALDGAVASAYGWPADLSDDEILARLFALNQERTESQ</sequence>
<keyword evidence="3" id="KW-0808">Transferase</keyword>
<dbReference type="EC" id="2.1.1.72" evidence="1"/>
<gene>
    <name evidence="9" type="ORF">EDC90_100499</name>
</gene>
<proteinExistence type="predicted"/>
<evidence type="ECO:0000313" key="9">
    <source>
        <dbReference type="EMBL" id="TCT42798.1"/>
    </source>
</evidence>
<keyword evidence="10" id="KW-1185">Reference proteome</keyword>
<evidence type="ECO:0000259" key="6">
    <source>
        <dbReference type="Pfam" id="PF20465"/>
    </source>
</evidence>
<dbReference type="InterPro" id="IPR046817">
    <property type="entry name" value="MmeI_N"/>
</dbReference>
<protein>
    <recommendedName>
        <fullName evidence="1">site-specific DNA-methyltransferase (adenine-specific)</fullName>
        <ecNumber evidence="1">2.1.1.72</ecNumber>
    </recommendedName>
</protein>
<dbReference type="GO" id="GO:0032259">
    <property type="term" value="P:methylation"/>
    <property type="evidence" value="ECO:0007669"/>
    <property type="project" value="UniProtKB-KW"/>
</dbReference>
<accession>A0A4R3NWT1</accession>
<dbReference type="Pfam" id="PF20466">
    <property type="entry name" value="MmeI_TRD"/>
    <property type="match status" value="1"/>
</dbReference>
<evidence type="ECO:0000256" key="2">
    <source>
        <dbReference type="ARBA" id="ARBA00022603"/>
    </source>
</evidence>
<dbReference type="PRINTS" id="PR00507">
    <property type="entry name" value="N12N6MTFRASE"/>
</dbReference>
<dbReference type="Pfam" id="PF20473">
    <property type="entry name" value="MmeI_Mtase"/>
    <property type="match status" value="1"/>
</dbReference>
<dbReference type="OrthoDB" id="9806213at2"/>
<dbReference type="InterPro" id="IPR029063">
    <property type="entry name" value="SAM-dependent_MTases_sf"/>
</dbReference>
<evidence type="ECO:0000256" key="3">
    <source>
        <dbReference type="ARBA" id="ARBA00022679"/>
    </source>
</evidence>
<evidence type="ECO:0000256" key="4">
    <source>
        <dbReference type="ARBA" id="ARBA00047942"/>
    </source>
</evidence>
<evidence type="ECO:0000259" key="7">
    <source>
        <dbReference type="Pfam" id="PF20466"/>
    </source>
</evidence>
<dbReference type="InterPro" id="IPR046820">
    <property type="entry name" value="MmeI_TRD"/>
</dbReference>
<dbReference type="GO" id="GO:0009007">
    <property type="term" value="F:site-specific DNA-methyltransferase (adenine-specific) activity"/>
    <property type="evidence" value="ECO:0007669"/>
    <property type="project" value="UniProtKB-EC"/>
</dbReference>
<feature type="domain" description="MmeI-like helicase spacer" evidence="6">
    <location>
        <begin position="183"/>
        <end position="253"/>
    </location>
</feature>
<feature type="domain" description="MmeI-like target recognition" evidence="7">
    <location>
        <begin position="703"/>
        <end position="864"/>
    </location>
</feature>
<dbReference type="EMBL" id="SMAR01000004">
    <property type="protein sequence ID" value="TCT42798.1"/>
    <property type="molecule type" value="Genomic_DNA"/>
</dbReference>
<dbReference type="RefSeq" id="WP_132308902.1">
    <property type="nucleotide sequence ID" value="NZ_SMAR01000004.1"/>
</dbReference>
<feature type="domain" description="MmeI-like N-terminal" evidence="5">
    <location>
        <begin position="4"/>
        <end position="177"/>
    </location>
</feature>
<dbReference type="Gene3D" id="3.40.50.150">
    <property type="entry name" value="Vaccinia Virus protein VP39"/>
    <property type="match status" value="1"/>
</dbReference>
<dbReference type="InterPro" id="IPR046819">
    <property type="entry name" value="MmeI_hel"/>
</dbReference>
<dbReference type="InterPro" id="IPR046816">
    <property type="entry name" value="MmeI_Mtase"/>
</dbReference>
<comment type="catalytic activity">
    <reaction evidence="4">
        <text>a 2'-deoxyadenosine in DNA + S-adenosyl-L-methionine = an N(6)-methyl-2'-deoxyadenosine in DNA + S-adenosyl-L-homocysteine + H(+)</text>
        <dbReference type="Rhea" id="RHEA:15197"/>
        <dbReference type="Rhea" id="RHEA-COMP:12418"/>
        <dbReference type="Rhea" id="RHEA-COMP:12419"/>
        <dbReference type="ChEBI" id="CHEBI:15378"/>
        <dbReference type="ChEBI" id="CHEBI:57856"/>
        <dbReference type="ChEBI" id="CHEBI:59789"/>
        <dbReference type="ChEBI" id="CHEBI:90615"/>
        <dbReference type="ChEBI" id="CHEBI:90616"/>
        <dbReference type="EC" id="2.1.1.72"/>
    </reaction>
</comment>
<dbReference type="InterPro" id="IPR050953">
    <property type="entry name" value="N4_N6_ade-DNA_methylase"/>
</dbReference>
<keyword evidence="2 9" id="KW-0489">Methyltransferase</keyword>
<dbReference type="Pfam" id="PF20464">
    <property type="entry name" value="MmeI_N"/>
    <property type="match status" value="1"/>
</dbReference>
<dbReference type="SUPFAM" id="SSF53335">
    <property type="entry name" value="S-adenosyl-L-methionine-dependent methyltransferases"/>
    <property type="match status" value="1"/>
</dbReference>
<evidence type="ECO:0000259" key="5">
    <source>
        <dbReference type="Pfam" id="PF20464"/>
    </source>
</evidence>
<feature type="domain" description="MmeI-like DNA-methyltransferase" evidence="8">
    <location>
        <begin position="369"/>
        <end position="622"/>
    </location>
</feature>
<reference evidence="9 10" key="1">
    <citation type="submission" date="2019-03" db="EMBL/GenBank/DDBJ databases">
        <title>Freshwater and sediment microbial communities from various areas in North America, analyzing microbe dynamics in response to fracking.</title>
        <authorList>
            <person name="Lamendella R."/>
        </authorList>
    </citation>
    <scope>NUCLEOTIDE SEQUENCE [LARGE SCALE GENOMIC DNA]</scope>
    <source>
        <strain evidence="9 10">175.2</strain>
    </source>
</reference>
<dbReference type="PANTHER" id="PTHR33841">
    <property type="entry name" value="DNA METHYLTRANSFERASE YEEA-RELATED"/>
    <property type="match status" value="1"/>
</dbReference>
<dbReference type="PANTHER" id="PTHR33841:SF1">
    <property type="entry name" value="DNA METHYLTRANSFERASE A"/>
    <property type="match status" value="1"/>
</dbReference>
<organism evidence="9 10">
    <name type="scientific">Martelella mediterranea</name>
    <dbReference type="NCBI Taxonomy" id="293089"/>
    <lineage>
        <taxon>Bacteria</taxon>
        <taxon>Pseudomonadati</taxon>
        <taxon>Pseudomonadota</taxon>
        <taxon>Alphaproteobacteria</taxon>
        <taxon>Hyphomicrobiales</taxon>
        <taxon>Aurantimonadaceae</taxon>
        <taxon>Martelella</taxon>
    </lineage>
</organism>